<accession>A0A558AT77</accession>
<name>A0A558AT77_9PSEU</name>
<dbReference type="GO" id="GO:0010181">
    <property type="term" value="F:FMN binding"/>
    <property type="evidence" value="ECO:0007669"/>
    <property type="project" value="InterPro"/>
</dbReference>
<dbReference type="PROSITE" id="PS50902">
    <property type="entry name" value="FLAVODOXIN_LIKE"/>
    <property type="match status" value="1"/>
</dbReference>
<comment type="caution">
    <text evidence="2">The sequence shown here is derived from an EMBL/GenBank/DDBJ whole genome shotgun (WGS) entry which is preliminary data.</text>
</comment>
<dbReference type="InterPro" id="IPR008254">
    <property type="entry name" value="Flavodoxin/NO_synth"/>
</dbReference>
<organism evidence="2 3">
    <name type="scientific">Amycolatopsis rhizosphaerae</name>
    <dbReference type="NCBI Taxonomy" id="2053003"/>
    <lineage>
        <taxon>Bacteria</taxon>
        <taxon>Bacillati</taxon>
        <taxon>Actinomycetota</taxon>
        <taxon>Actinomycetes</taxon>
        <taxon>Pseudonocardiales</taxon>
        <taxon>Pseudonocardiaceae</taxon>
        <taxon>Amycolatopsis</taxon>
    </lineage>
</organism>
<protein>
    <submittedName>
        <fullName evidence="2">Flavodoxin</fullName>
    </submittedName>
</protein>
<dbReference type="InterPro" id="IPR029039">
    <property type="entry name" value="Flavoprotein-like_sf"/>
</dbReference>
<dbReference type="EMBL" id="VJWX01000472">
    <property type="protein sequence ID" value="TVT27473.1"/>
    <property type="molecule type" value="Genomic_DNA"/>
</dbReference>
<proteinExistence type="predicted"/>
<keyword evidence="3" id="KW-1185">Reference proteome</keyword>
<reference evidence="2 3" key="1">
    <citation type="submission" date="2019-07" db="EMBL/GenBank/DDBJ databases">
        <authorList>
            <person name="Duangmal K."/>
            <person name="Teo W.F.A."/>
        </authorList>
    </citation>
    <scope>NUCLEOTIDE SEQUENCE [LARGE SCALE GENOMIC DNA]</scope>
    <source>
        <strain evidence="2 3">TBRC 6029</strain>
    </source>
</reference>
<dbReference type="Pfam" id="PF12724">
    <property type="entry name" value="Flavodoxin_5"/>
    <property type="match status" value="1"/>
</dbReference>
<dbReference type="Proteomes" id="UP000320011">
    <property type="component" value="Unassembled WGS sequence"/>
</dbReference>
<evidence type="ECO:0000313" key="3">
    <source>
        <dbReference type="Proteomes" id="UP000320011"/>
    </source>
</evidence>
<dbReference type="AlphaFoldDB" id="A0A558AT77"/>
<sequence length="173" mass="18532">MRAVVIYESMFGGSERIARAMAAGLAPHAEVDVVNVDDAPSRLDGVDLVVVGGPTHAWGMSRASTRQAAQRQTTQEIRSRNGIRDWLRSLSGAPAGVRAVAFDTRLDKPRWMTGSAAHGAAKLLHRHGFPLLAPPESFFATQTPGELRAGEEDRARNWAAVLAAKATASTGRH</sequence>
<reference evidence="2 3" key="2">
    <citation type="submission" date="2019-08" db="EMBL/GenBank/DDBJ databases">
        <title>Amycolatopsis acidicola sp. nov., isolated from peat swamp forest soil.</title>
        <authorList>
            <person name="Srisuk N."/>
        </authorList>
    </citation>
    <scope>NUCLEOTIDE SEQUENCE [LARGE SCALE GENOMIC DNA]</scope>
    <source>
        <strain evidence="2 3">TBRC 6029</strain>
    </source>
</reference>
<dbReference type="RefSeq" id="WP_144592380.1">
    <property type="nucleotide sequence ID" value="NZ_VJWX01000472.1"/>
</dbReference>
<dbReference type="InterPro" id="IPR026816">
    <property type="entry name" value="Flavodoxin_dom"/>
</dbReference>
<dbReference type="SUPFAM" id="SSF52218">
    <property type="entry name" value="Flavoproteins"/>
    <property type="match status" value="1"/>
</dbReference>
<gene>
    <name evidence="2" type="ORF">FNH05_30880</name>
</gene>
<dbReference type="Gene3D" id="3.40.50.360">
    <property type="match status" value="1"/>
</dbReference>
<evidence type="ECO:0000313" key="2">
    <source>
        <dbReference type="EMBL" id="TVT27473.1"/>
    </source>
</evidence>
<feature type="domain" description="Flavodoxin-like" evidence="1">
    <location>
        <begin position="3"/>
        <end position="163"/>
    </location>
</feature>
<evidence type="ECO:0000259" key="1">
    <source>
        <dbReference type="PROSITE" id="PS50902"/>
    </source>
</evidence>
<dbReference type="OrthoDB" id="3253043at2"/>